<evidence type="ECO:0000313" key="3">
    <source>
        <dbReference type="EMBL" id="PKK62992.1"/>
    </source>
</evidence>
<dbReference type="InterPro" id="IPR001878">
    <property type="entry name" value="Znf_CCHC"/>
</dbReference>
<dbReference type="GO" id="GO:0008270">
    <property type="term" value="F:zinc ion binding"/>
    <property type="evidence" value="ECO:0007669"/>
    <property type="project" value="UniProtKB-KW"/>
</dbReference>
<feature type="domain" description="CCHC-type" evidence="2">
    <location>
        <begin position="311"/>
        <end position="326"/>
    </location>
</feature>
<dbReference type="VEuPathDB" id="FungiDB:RhiirFUN_024236"/>
<evidence type="ECO:0000313" key="4">
    <source>
        <dbReference type="Proteomes" id="UP000233469"/>
    </source>
</evidence>
<dbReference type="VEuPathDB" id="FungiDB:RhiirA1_469672"/>
<keyword evidence="1" id="KW-0862">Zinc</keyword>
<protein>
    <recommendedName>
        <fullName evidence="2">CCHC-type domain-containing protein</fullName>
    </recommendedName>
</protein>
<name>A0A2N1MMX5_9GLOM</name>
<dbReference type="Proteomes" id="UP000233469">
    <property type="component" value="Unassembled WGS sequence"/>
</dbReference>
<dbReference type="PANTHER" id="PTHR31669:SF251">
    <property type="entry name" value="PROTEIN FAR1-RELATED SEQUENCE"/>
    <property type="match status" value="1"/>
</dbReference>
<keyword evidence="1" id="KW-0863">Zinc-finger</keyword>
<dbReference type="PROSITE" id="PS50158">
    <property type="entry name" value="ZF_CCHC"/>
    <property type="match status" value="1"/>
</dbReference>
<evidence type="ECO:0000259" key="2">
    <source>
        <dbReference type="PROSITE" id="PS50158"/>
    </source>
</evidence>
<dbReference type="PANTHER" id="PTHR31669">
    <property type="entry name" value="PROTEIN FAR1-RELATED SEQUENCE 10-RELATED"/>
    <property type="match status" value="1"/>
</dbReference>
<comment type="caution">
    <text evidence="3">The sequence shown here is derived from an EMBL/GenBank/DDBJ whole genome shotgun (WGS) entry which is preliminary data.</text>
</comment>
<dbReference type="EMBL" id="LLXL01001755">
    <property type="protein sequence ID" value="PKK62992.1"/>
    <property type="molecule type" value="Genomic_DNA"/>
</dbReference>
<dbReference type="VEuPathDB" id="FungiDB:RhiirFUN_024608"/>
<dbReference type="VEuPathDB" id="FungiDB:FUN_010383"/>
<proteinExistence type="predicted"/>
<reference evidence="3 4" key="1">
    <citation type="submission" date="2016-04" db="EMBL/GenBank/DDBJ databases">
        <title>Genome analyses suggest a sexual origin of heterokaryosis in a supposedly ancient asexual fungus.</title>
        <authorList>
            <person name="Ropars J."/>
            <person name="Sedzielewska K."/>
            <person name="Noel J."/>
            <person name="Charron P."/>
            <person name="Farinelli L."/>
            <person name="Marton T."/>
            <person name="Kruger M."/>
            <person name="Pelin A."/>
            <person name="Brachmann A."/>
            <person name="Corradi N."/>
        </authorList>
    </citation>
    <scope>NUCLEOTIDE SEQUENCE [LARGE SCALE GENOMIC DNA]</scope>
    <source>
        <strain evidence="3 4">C2</strain>
    </source>
</reference>
<evidence type="ECO:0000256" key="1">
    <source>
        <dbReference type="PROSITE-ProRule" id="PRU00047"/>
    </source>
</evidence>
<accession>A0A2N1MMX5</accession>
<dbReference type="VEuPathDB" id="FungiDB:RhiirA1_430343"/>
<dbReference type="SUPFAM" id="SSF57756">
    <property type="entry name" value="Retrovirus zinc finger-like domains"/>
    <property type="match status" value="1"/>
</dbReference>
<dbReference type="GO" id="GO:0006355">
    <property type="term" value="P:regulation of DNA-templated transcription"/>
    <property type="evidence" value="ECO:0007669"/>
    <property type="project" value="InterPro"/>
</dbReference>
<dbReference type="InterPro" id="IPR036875">
    <property type="entry name" value="Znf_CCHC_sf"/>
</dbReference>
<sequence>MRNSLCHKKFEIEWKALTDEFPACKQYLTSVLYPCKRSWASYAINQNFTAGIQSTQRVEVMNKIIKDKLNRSSCLTDIVKEVQKTFDQQSKKAILSECKNEIPTKGIPSIMDEYFLELDKILREYLTPQILQKQRDQMAQSLCYNTILIEDWLPLLDIGDDFYQQKMAREDDYDQPQSLFSSLIENISHNSIQQVWKGPKQKYGFGMGYAKKALDLAIQTDKVDEFVNQVKYFIENTKVELSEHQENIVSMHIGDPLRVQHKGRQPNRYRSCGEPQKKKARHMRNITNITNNENEERVVATQAGKTRERHCKKCHQTGHYAPRCPNVFEIYGSFY</sequence>
<dbReference type="InterPro" id="IPR031052">
    <property type="entry name" value="FHY3/FAR1"/>
</dbReference>
<keyword evidence="1" id="KW-0479">Metal-binding</keyword>
<organism evidence="3 4">
    <name type="scientific">Rhizophagus irregularis</name>
    <dbReference type="NCBI Taxonomy" id="588596"/>
    <lineage>
        <taxon>Eukaryota</taxon>
        <taxon>Fungi</taxon>
        <taxon>Fungi incertae sedis</taxon>
        <taxon>Mucoromycota</taxon>
        <taxon>Glomeromycotina</taxon>
        <taxon>Glomeromycetes</taxon>
        <taxon>Glomerales</taxon>
        <taxon>Glomeraceae</taxon>
        <taxon>Rhizophagus</taxon>
    </lineage>
</organism>
<gene>
    <name evidence="3" type="ORF">RhiirC2_717298</name>
</gene>
<dbReference type="GO" id="GO:0003676">
    <property type="term" value="F:nucleic acid binding"/>
    <property type="evidence" value="ECO:0007669"/>
    <property type="project" value="InterPro"/>
</dbReference>
<reference evidence="3 4" key="2">
    <citation type="submission" date="2017-10" db="EMBL/GenBank/DDBJ databases">
        <title>Extensive intraspecific genome diversity in a model arbuscular mycorrhizal fungus.</title>
        <authorList>
            <person name="Chen E.C.H."/>
            <person name="Morin E."/>
            <person name="Baudet D."/>
            <person name="Noel J."/>
            <person name="Ndikumana S."/>
            <person name="Charron P."/>
            <person name="St-Onge C."/>
            <person name="Giorgi J."/>
            <person name="Grigoriev I.V."/>
            <person name="Roux C."/>
            <person name="Martin F.M."/>
            <person name="Corradi N."/>
        </authorList>
    </citation>
    <scope>NUCLEOTIDE SEQUENCE [LARGE SCALE GENOMIC DNA]</scope>
    <source>
        <strain evidence="3 4">C2</strain>
    </source>
</reference>
<dbReference type="AlphaFoldDB" id="A0A2N1MMX5"/>
<dbReference type="VEuPathDB" id="FungiDB:FUN_004964"/>